<dbReference type="Gene3D" id="2.50.20.10">
    <property type="entry name" value="Lipoprotein localisation LolA/LolB/LppX"/>
    <property type="match status" value="1"/>
</dbReference>
<evidence type="ECO:0000256" key="2">
    <source>
        <dbReference type="SAM" id="SignalP"/>
    </source>
</evidence>
<evidence type="ECO:0000256" key="1">
    <source>
        <dbReference type="ARBA" id="ARBA00022729"/>
    </source>
</evidence>
<name>A0A380CEN0_SPHSI</name>
<dbReference type="CDD" id="cd16325">
    <property type="entry name" value="LolA"/>
    <property type="match status" value="1"/>
</dbReference>
<dbReference type="SUPFAM" id="SSF89392">
    <property type="entry name" value="Prokaryotic lipoproteins and lipoprotein localization factors"/>
    <property type="match status" value="1"/>
</dbReference>
<dbReference type="RefSeq" id="WP_115170474.1">
    <property type="nucleotide sequence ID" value="NZ_UGYW01000002.1"/>
</dbReference>
<accession>A0A380CEN0</accession>
<dbReference type="InterPro" id="IPR029046">
    <property type="entry name" value="LolA/LolB/LppX"/>
</dbReference>
<keyword evidence="1 2" id="KW-0732">Signal</keyword>
<gene>
    <name evidence="3" type="ORF">NCTC11388_02706</name>
</gene>
<dbReference type="Pfam" id="PF03548">
    <property type="entry name" value="LolA"/>
    <property type="match status" value="1"/>
</dbReference>
<dbReference type="InterPro" id="IPR004564">
    <property type="entry name" value="OM_lipoprot_carrier_LolA-like"/>
</dbReference>
<protein>
    <submittedName>
        <fullName evidence="3">Lipoprotein chaperone</fullName>
    </submittedName>
</protein>
<evidence type="ECO:0000313" key="3">
    <source>
        <dbReference type="EMBL" id="SUJ17838.1"/>
    </source>
</evidence>
<dbReference type="PANTHER" id="PTHR35869:SF1">
    <property type="entry name" value="OUTER-MEMBRANE LIPOPROTEIN CARRIER PROTEIN"/>
    <property type="match status" value="1"/>
</dbReference>
<proteinExistence type="predicted"/>
<dbReference type="AlphaFoldDB" id="A0A380CEN0"/>
<evidence type="ECO:0000313" key="4">
    <source>
        <dbReference type="Proteomes" id="UP000254893"/>
    </source>
</evidence>
<organism evidence="3 4">
    <name type="scientific">Sphingobacterium spiritivorum</name>
    <name type="common">Flavobacterium spiritivorum</name>
    <dbReference type="NCBI Taxonomy" id="258"/>
    <lineage>
        <taxon>Bacteria</taxon>
        <taxon>Pseudomonadati</taxon>
        <taxon>Bacteroidota</taxon>
        <taxon>Sphingobacteriia</taxon>
        <taxon>Sphingobacteriales</taxon>
        <taxon>Sphingobacteriaceae</taxon>
        <taxon>Sphingobacterium</taxon>
    </lineage>
</organism>
<keyword evidence="3" id="KW-0449">Lipoprotein</keyword>
<feature type="chain" id="PRO_5016722687" evidence="2">
    <location>
        <begin position="24"/>
        <end position="218"/>
    </location>
</feature>
<dbReference type="EMBL" id="UGYW01000002">
    <property type="protein sequence ID" value="SUJ17838.1"/>
    <property type="molecule type" value="Genomic_DNA"/>
</dbReference>
<dbReference type="Proteomes" id="UP000254893">
    <property type="component" value="Unassembled WGS sequence"/>
</dbReference>
<dbReference type="PANTHER" id="PTHR35869">
    <property type="entry name" value="OUTER-MEMBRANE LIPOPROTEIN CARRIER PROTEIN"/>
    <property type="match status" value="1"/>
</dbReference>
<reference evidence="3 4" key="1">
    <citation type="submission" date="2018-06" db="EMBL/GenBank/DDBJ databases">
        <authorList>
            <consortium name="Pathogen Informatics"/>
            <person name="Doyle S."/>
        </authorList>
    </citation>
    <scope>NUCLEOTIDE SEQUENCE [LARGE SCALE GENOMIC DNA]</scope>
    <source>
        <strain evidence="3 4">NCTC11388</strain>
    </source>
</reference>
<sequence>MKTTLWSFVIAAFMLFISNPVSAQQEAFAKKLLNQVSAKYDGYKTIKASFSFSAKQANGGTYTDAGTLYLDKKANKYLIEMKSQDLISDGKSSWTILKEEDEVQINDADQSNDNINPSNIFSFYKTGFKYVSADDEKVGTTALNVIELSPIDTKKNYFKIKLRINKASKLIYDATIFDKSGSRYTYTIKSLNGNASIAASTFTFNKSKYPGMEIVDLR</sequence>
<feature type="signal peptide" evidence="2">
    <location>
        <begin position="1"/>
        <end position="23"/>
    </location>
</feature>